<accession>D8PGX9</accession>
<dbReference type="AlphaFoldDB" id="D8PGX9"/>
<dbReference type="STRING" id="330214.NIDE2811"/>
<gene>
    <name evidence="1" type="ORF">NIDE2811</name>
</gene>
<dbReference type="InterPro" id="IPR010767">
    <property type="entry name" value="Phage_CGC-2007_Cje0229"/>
</dbReference>
<reference evidence="1 2" key="1">
    <citation type="journal article" date="2010" name="Proc. Natl. Acad. Sci. U.S.A.">
        <title>A Nitrospira metagenome illuminates the physiology and evolution of globally important nitrite-oxidizing bacteria.</title>
        <authorList>
            <person name="Lucker S."/>
            <person name="Wagner M."/>
            <person name="Maixner F."/>
            <person name="Pelletier E."/>
            <person name="Koch H."/>
            <person name="Vacherie B."/>
            <person name="Rattei T."/>
            <person name="Sinninghe Damste J."/>
            <person name="Spieck E."/>
            <person name="Le Paslier D."/>
            <person name="Daims H."/>
        </authorList>
    </citation>
    <scope>NUCLEOTIDE SEQUENCE [LARGE SCALE GENOMIC DNA]</scope>
</reference>
<protein>
    <recommendedName>
        <fullName evidence="3">DUF1353 domain-containing protein</fullName>
    </recommendedName>
</protein>
<dbReference type="KEGG" id="nde:NIDE2811"/>
<proteinExistence type="predicted"/>
<evidence type="ECO:0000313" key="2">
    <source>
        <dbReference type="Proteomes" id="UP000001660"/>
    </source>
</evidence>
<evidence type="ECO:0000313" key="1">
    <source>
        <dbReference type="EMBL" id="CBK42516.1"/>
    </source>
</evidence>
<dbReference type="Pfam" id="PF07087">
    <property type="entry name" value="DUF1353"/>
    <property type="match status" value="1"/>
</dbReference>
<dbReference type="Proteomes" id="UP000001660">
    <property type="component" value="Chromosome"/>
</dbReference>
<dbReference type="OrthoDB" id="88276at2"/>
<evidence type="ECO:0008006" key="3">
    <source>
        <dbReference type="Google" id="ProtNLM"/>
    </source>
</evidence>
<dbReference type="EMBL" id="FP929003">
    <property type="protein sequence ID" value="CBK42516.1"/>
    <property type="molecule type" value="Genomic_DNA"/>
</dbReference>
<name>D8PGX9_9BACT</name>
<dbReference type="HOGENOM" id="CLU_1084572_0_0_0"/>
<keyword evidence="2" id="KW-1185">Reference proteome</keyword>
<sequence>MPDIVHAQFTHTNAYLTQLIEQFARIDQHIENGETVTITMSDGDGSISLTVSRDKVVERAAPPQRPATGKAPALADNDSLVAALTKSFSFDIGEANRKISIGEIQSHIANATAAKPAVGSANPRRALELPDPAVTYNNAEWVLLDDCRCAALDGFIVTAKRGFKTDLASIPRLLWGVIASFELSLVAPIVHDLIYGSAGTVTLPDGEVTPADKRFDRREADDLFLELMTRSKVAYWKRNVAYLAVRAFGGSSWRQG</sequence>
<organism evidence="1 2">
    <name type="scientific">Nitrospira defluvii</name>
    <dbReference type="NCBI Taxonomy" id="330214"/>
    <lineage>
        <taxon>Bacteria</taxon>
        <taxon>Pseudomonadati</taxon>
        <taxon>Nitrospirota</taxon>
        <taxon>Nitrospiria</taxon>
        <taxon>Nitrospirales</taxon>
        <taxon>Nitrospiraceae</taxon>
        <taxon>Nitrospira</taxon>
    </lineage>
</organism>